<dbReference type="EMBL" id="JAUPFM010000008">
    <property type="protein sequence ID" value="KAK2845174.1"/>
    <property type="molecule type" value="Genomic_DNA"/>
</dbReference>
<dbReference type="AlphaFoldDB" id="A0AA88SW24"/>
<evidence type="ECO:0000256" key="12">
    <source>
        <dbReference type="ARBA" id="ARBA00073785"/>
    </source>
</evidence>
<dbReference type="PANTHER" id="PTHR10519">
    <property type="entry name" value="GABA-B RECEPTOR"/>
    <property type="match status" value="1"/>
</dbReference>
<evidence type="ECO:0000256" key="3">
    <source>
        <dbReference type="ARBA" id="ARBA00022475"/>
    </source>
</evidence>
<keyword evidence="5 14" id="KW-0732">Signal</keyword>
<evidence type="ECO:0000256" key="8">
    <source>
        <dbReference type="ARBA" id="ARBA00023136"/>
    </source>
</evidence>
<keyword evidence="7" id="KW-0297">G-protein coupled receptor</keyword>
<evidence type="ECO:0000256" key="4">
    <source>
        <dbReference type="ARBA" id="ARBA00022692"/>
    </source>
</evidence>
<evidence type="ECO:0000256" key="6">
    <source>
        <dbReference type="ARBA" id="ARBA00022989"/>
    </source>
</evidence>
<evidence type="ECO:0000259" key="15">
    <source>
        <dbReference type="PROSITE" id="PS50259"/>
    </source>
</evidence>
<dbReference type="PRINTS" id="PR01176">
    <property type="entry name" value="GABABRECEPTR"/>
</dbReference>
<organism evidence="16 17">
    <name type="scientific">Channa striata</name>
    <name type="common">Snakehead murrel</name>
    <name type="synonym">Ophicephalus striatus</name>
    <dbReference type="NCBI Taxonomy" id="64152"/>
    <lineage>
        <taxon>Eukaryota</taxon>
        <taxon>Metazoa</taxon>
        <taxon>Chordata</taxon>
        <taxon>Craniata</taxon>
        <taxon>Vertebrata</taxon>
        <taxon>Euteleostomi</taxon>
        <taxon>Actinopterygii</taxon>
        <taxon>Neopterygii</taxon>
        <taxon>Teleostei</taxon>
        <taxon>Neoteleostei</taxon>
        <taxon>Acanthomorphata</taxon>
        <taxon>Anabantaria</taxon>
        <taxon>Anabantiformes</taxon>
        <taxon>Channoidei</taxon>
        <taxon>Channidae</taxon>
        <taxon>Channa</taxon>
    </lineage>
</organism>
<gene>
    <name evidence="16" type="ORF">Q5P01_011833</name>
</gene>
<keyword evidence="8" id="KW-0472">Membrane</keyword>
<dbReference type="Proteomes" id="UP001187415">
    <property type="component" value="Unassembled WGS sequence"/>
</dbReference>
<dbReference type="FunFam" id="3.40.50.2300:FF:000063">
    <property type="entry name" value="Gamma-aminobutyric acid type B receptor subunit"/>
    <property type="match status" value="1"/>
</dbReference>
<dbReference type="InterPro" id="IPR001828">
    <property type="entry name" value="ANF_lig-bd_rcpt"/>
</dbReference>
<keyword evidence="4" id="KW-0812">Transmembrane</keyword>
<evidence type="ECO:0000256" key="9">
    <source>
        <dbReference type="ARBA" id="ARBA00023170"/>
    </source>
</evidence>
<evidence type="ECO:0000256" key="7">
    <source>
        <dbReference type="ARBA" id="ARBA00023040"/>
    </source>
</evidence>
<keyword evidence="10" id="KW-0325">Glycoprotein</keyword>
<evidence type="ECO:0000256" key="1">
    <source>
        <dbReference type="ARBA" id="ARBA00004651"/>
    </source>
</evidence>
<evidence type="ECO:0000256" key="14">
    <source>
        <dbReference type="SAM" id="SignalP"/>
    </source>
</evidence>
<keyword evidence="17" id="KW-1185">Reference proteome</keyword>
<keyword evidence="11" id="KW-0807">Transducer</keyword>
<dbReference type="PANTHER" id="PTHR10519:SF74">
    <property type="entry name" value="GAMMA-AMINOBUTYRIC ACID TYPE B RECEPTOR SUBUNIT 2"/>
    <property type="match status" value="1"/>
</dbReference>
<comment type="subcellular location">
    <subcellularLocation>
        <location evidence="1">Cell membrane</location>
        <topology evidence="1">Multi-pass membrane protein</topology>
    </subcellularLocation>
</comment>
<feature type="domain" description="G-protein coupled receptors family 3 profile" evidence="15">
    <location>
        <begin position="549"/>
        <end position="737"/>
    </location>
</feature>
<dbReference type="GO" id="GO:0004965">
    <property type="term" value="F:G protein-coupled GABA receptor activity"/>
    <property type="evidence" value="ECO:0007669"/>
    <property type="project" value="InterPro"/>
</dbReference>
<evidence type="ECO:0000256" key="13">
    <source>
        <dbReference type="SAM" id="MobiDB-lite"/>
    </source>
</evidence>
<comment type="caution">
    <text evidence="16">The sequence shown here is derived from an EMBL/GenBank/DDBJ whole genome shotgun (WGS) entry which is preliminary data.</text>
</comment>
<keyword evidence="6" id="KW-1133">Transmembrane helix</keyword>
<feature type="signal peptide" evidence="14">
    <location>
        <begin position="1"/>
        <end position="21"/>
    </location>
</feature>
<name>A0AA88SW24_CHASR</name>
<dbReference type="InterPro" id="IPR002455">
    <property type="entry name" value="GPCR3_GABA-B"/>
</dbReference>
<dbReference type="Pfam" id="PF01094">
    <property type="entry name" value="ANF_receptor"/>
    <property type="match status" value="1"/>
</dbReference>
<feature type="chain" id="PRO_5041704695" description="Gamma-aminobutyric acid type B receptor subunit 2" evidence="14">
    <location>
        <begin position="22"/>
        <end position="1016"/>
    </location>
</feature>
<dbReference type="InterPro" id="IPR017978">
    <property type="entry name" value="GPCR_3_C"/>
</dbReference>
<evidence type="ECO:0000256" key="10">
    <source>
        <dbReference type="ARBA" id="ARBA00023180"/>
    </source>
</evidence>
<evidence type="ECO:0000256" key="11">
    <source>
        <dbReference type="ARBA" id="ARBA00023224"/>
    </source>
</evidence>
<evidence type="ECO:0000313" key="16">
    <source>
        <dbReference type="EMBL" id="KAK2845174.1"/>
    </source>
</evidence>
<sequence length="1016" mass="111704">MEVSRLVLMLLSWLLVGSASAQVRHPLPVLWMMSGGGNLTNAVAPAVRLALQDLKRQAPPLGNYEVQLQLLDSQCDPPGSLKALFDAMWAGPKYLLLFGGVCPPVTALIARSLPALSLVQTFACICRNNNKSLLQVSFGVTSPSLSNRKWYGNLFSTMPSDRALNQAAVKLLQRYKWTRVGIITQEGSRLWEMKNDLMRQLLKADVHVISTQSLSADACSSLKRLKERDVRIIIGQFEEDSASEVFCCAYRLNLFGPRYQWIVVDGGSGGWRLGRQQSGCTADSLLMAADGSIRLQIRQLSNKNAAGVSGRTPVDYQDSYLRQLTQEGLQVGRLHPFAYDAVWVAARALGQVMEAVKHREKYGVQRNVTVSEEEVQKMLLEALKSTNFEGVTGPVFFRNGERMTLIELIQFQGGGVLVGEFNTSSQQLRLMHHLLKFKGPGPARDRALVRLQQRHVSPLLLVMVSSAAAVTISISLCITLCLRSSLRSLTGLIRVECHSCCSPSVSRPPRSSGGPQDQLLLLGVLLSSSSVLVSSMDGSSVPEWMLEISCSVRLWTLSVGHTVVVTSLFTRSWRVYSVVSIRQKTLGTFVLLSALLLDALVLTSWQTLDPLRRVVTHHNLELSSQDLKASDEILRGYFFQTEPADPDVIVRPFSEHCSSTDMDLWLTAVYGFKAPLMGLGCFVAWSIRSVQVEPPAVSSKRLTLSMFTVTAFSAPPVQFCLSSILILCCNVFVVSWMFGPTLVSLWCGGSERQQPSEPQEDGGSLSRLNQQLKSRTAQLDVEVDTLTALLSETLHLTSLNDEDQDGNSERRAPGPDGINSPEHVRRRLSVQLPILHHSYLPVVGGVSSSSSSSSGVFGSQEELMTTITSCPADSARLCVSMNLNDETKIMGRSVEHNYDLLGSDLTRLYNSPVDYAERMKRPLGDSSSWLGPISHSGVRVTLADGTKWLIHKGDGYGRSSQTVVTDARHMSSAWEPVSAKNFGGTRSVYEFVAAGGSNYNLLWDNCHLGSRRMMNQ</sequence>
<dbReference type="Gene3D" id="3.40.50.2300">
    <property type="match status" value="2"/>
</dbReference>
<evidence type="ECO:0000256" key="5">
    <source>
        <dbReference type="ARBA" id="ARBA00022729"/>
    </source>
</evidence>
<reference evidence="16" key="1">
    <citation type="submission" date="2023-07" db="EMBL/GenBank/DDBJ databases">
        <title>Chromosome-level Genome Assembly of Striped Snakehead (Channa striata).</title>
        <authorList>
            <person name="Liu H."/>
        </authorList>
    </citation>
    <scope>NUCLEOTIDE SEQUENCE</scope>
    <source>
        <strain evidence="16">Gz</strain>
        <tissue evidence="16">Muscle</tissue>
    </source>
</reference>
<comment type="similarity">
    <text evidence="2">Belongs to the G-protein coupled receptor 3 family. GABA-B receptor subfamily.</text>
</comment>
<accession>A0AA88SW24</accession>
<dbReference type="SUPFAM" id="SSF53822">
    <property type="entry name" value="Periplasmic binding protein-like I"/>
    <property type="match status" value="1"/>
</dbReference>
<keyword evidence="3" id="KW-1003">Cell membrane</keyword>
<proteinExistence type="inferred from homology"/>
<evidence type="ECO:0000256" key="2">
    <source>
        <dbReference type="ARBA" id="ARBA00008991"/>
    </source>
</evidence>
<protein>
    <recommendedName>
        <fullName evidence="12">Gamma-aminobutyric acid type B receptor subunit 2</fullName>
    </recommendedName>
</protein>
<feature type="region of interest" description="Disordered" evidence="13">
    <location>
        <begin position="797"/>
        <end position="823"/>
    </location>
</feature>
<dbReference type="InterPro" id="IPR028082">
    <property type="entry name" value="Peripla_BP_I"/>
</dbReference>
<dbReference type="CDD" id="cd06366">
    <property type="entry name" value="PBP1_GABAb_receptor"/>
    <property type="match status" value="1"/>
</dbReference>
<evidence type="ECO:0000313" key="17">
    <source>
        <dbReference type="Proteomes" id="UP001187415"/>
    </source>
</evidence>
<keyword evidence="9" id="KW-0675">Receptor</keyword>
<dbReference type="GO" id="GO:0038039">
    <property type="term" value="C:G protein-coupled receptor heterodimeric complex"/>
    <property type="evidence" value="ECO:0007669"/>
    <property type="project" value="TreeGrafter"/>
</dbReference>
<dbReference type="PROSITE" id="PS50259">
    <property type="entry name" value="G_PROTEIN_RECEP_F3_4"/>
    <property type="match status" value="1"/>
</dbReference>
<dbReference type="Pfam" id="PF00003">
    <property type="entry name" value="7tm_3"/>
    <property type="match status" value="1"/>
</dbReference>
<dbReference type="GO" id="GO:0007214">
    <property type="term" value="P:gamma-aminobutyric acid signaling pathway"/>
    <property type="evidence" value="ECO:0007669"/>
    <property type="project" value="TreeGrafter"/>
</dbReference>